<dbReference type="Pfam" id="PF13354">
    <property type="entry name" value="Beta-lactamase2"/>
    <property type="match status" value="1"/>
</dbReference>
<dbReference type="RefSeq" id="WP_380044438.1">
    <property type="nucleotide sequence ID" value="NZ_JBHLTC010000006.1"/>
</dbReference>
<dbReference type="SUPFAM" id="SSF56601">
    <property type="entry name" value="beta-lactamase/transpeptidase-like"/>
    <property type="match status" value="1"/>
</dbReference>
<dbReference type="EMBL" id="JBHLTC010000006">
    <property type="protein sequence ID" value="MFC0623737.1"/>
    <property type="molecule type" value="Genomic_DNA"/>
</dbReference>
<dbReference type="Gene3D" id="3.40.710.10">
    <property type="entry name" value="DD-peptidase/beta-lactamase superfamily"/>
    <property type="match status" value="1"/>
</dbReference>
<protein>
    <submittedName>
        <fullName evidence="2">Serine hydrolase</fullName>
    </submittedName>
</protein>
<organism evidence="2 3">
    <name type="scientific">Kribbella deserti</name>
    <dbReference type="NCBI Taxonomy" id="1926257"/>
    <lineage>
        <taxon>Bacteria</taxon>
        <taxon>Bacillati</taxon>
        <taxon>Actinomycetota</taxon>
        <taxon>Actinomycetes</taxon>
        <taxon>Propionibacteriales</taxon>
        <taxon>Kribbellaceae</taxon>
        <taxon>Kribbella</taxon>
    </lineage>
</organism>
<dbReference type="PANTHER" id="PTHR35333">
    <property type="entry name" value="BETA-LACTAMASE"/>
    <property type="match status" value="1"/>
</dbReference>
<feature type="domain" description="Beta-lactamase class A catalytic" evidence="1">
    <location>
        <begin position="33"/>
        <end position="277"/>
    </location>
</feature>
<dbReference type="Proteomes" id="UP001589890">
    <property type="component" value="Unassembled WGS sequence"/>
</dbReference>
<dbReference type="InterPro" id="IPR045155">
    <property type="entry name" value="Beta-lactam_cat"/>
</dbReference>
<dbReference type="GO" id="GO:0016787">
    <property type="term" value="F:hydrolase activity"/>
    <property type="evidence" value="ECO:0007669"/>
    <property type="project" value="UniProtKB-KW"/>
</dbReference>
<dbReference type="InterPro" id="IPR012338">
    <property type="entry name" value="Beta-lactam/transpept-like"/>
</dbReference>
<dbReference type="PANTHER" id="PTHR35333:SF3">
    <property type="entry name" value="BETA-LACTAMASE-TYPE TRANSPEPTIDASE FOLD CONTAINING PROTEIN"/>
    <property type="match status" value="1"/>
</dbReference>
<comment type="caution">
    <text evidence="2">The sequence shown here is derived from an EMBL/GenBank/DDBJ whole genome shotgun (WGS) entry which is preliminary data.</text>
</comment>
<keyword evidence="3" id="KW-1185">Reference proteome</keyword>
<reference evidence="2 3" key="1">
    <citation type="submission" date="2024-09" db="EMBL/GenBank/DDBJ databases">
        <authorList>
            <person name="Sun Q."/>
            <person name="Mori K."/>
        </authorList>
    </citation>
    <scope>NUCLEOTIDE SEQUENCE [LARGE SCALE GENOMIC DNA]</scope>
    <source>
        <strain evidence="2 3">CGMCC 1.15906</strain>
    </source>
</reference>
<sequence>MSHPAYVASRAELLGVAEAIHSHWQQVGADGHLLARNLDTGEEFGFDVDTVVPLASVIKVPLALVVLDAIAAGELDPALPITIDPATKSVGPTGLAAFRYPVTAAVGDLLHQMLTLSDNASADALLDLIDVQAIDARLREWGITGIRMRHRLQRMYECVAGVAGDDFGLAMELAIRDDGVGLYSIETLDPAHANAGTAAALVDVLERIWLDHVSQPSATAELRRLMGLQLFNHRLSSDLLLDTVRVSGKTGTFLHLRHEIGVVTSDAGDRIAIAALTRSQRRADIAHDIDLAIGAAARTAFETLRT</sequence>
<proteinExistence type="predicted"/>
<keyword evidence="2" id="KW-0378">Hydrolase</keyword>
<evidence type="ECO:0000313" key="3">
    <source>
        <dbReference type="Proteomes" id="UP001589890"/>
    </source>
</evidence>
<gene>
    <name evidence="2" type="ORF">ACFFGN_06670</name>
</gene>
<accession>A0ABV6QJD6</accession>
<evidence type="ECO:0000313" key="2">
    <source>
        <dbReference type="EMBL" id="MFC0623737.1"/>
    </source>
</evidence>
<name>A0ABV6QJD6_9ACTN</name>
<evidence type="ECO:0000259" key="1">
    <source>
        <dbReference type="Pfam" id="PF13354"/>
    </source>
</evidence>
<dbReference type="InterPro" id="IPR000871">
    <property type="entry name" value="Beta-lactam_class-A"/>
</dbReference>